<dbReference type="GO" id="GO:0061504">
    <property type="term" value="P:cyclic threonylcarbamoyladenosine biosynthetic process"/>
    <property type="evidence" value="ECO:0007669"/>
    <property type="project" value="TreeGrafter"/>
</dbReference>
<reference evidence="2" key="2">
    <citation type="journal article" date="2021" name="PeerJ">
        <title>Extensive microbial diversity within the chicken gut microbiome revealed by metagenomics and culture.</title>
        <authorList>
            <person name="Gilroy R."/>
            <person name="Ravi A."/>
            <person name="Getino M."/>
            <person name="Pursley I."/>
            <person name="Horton D.L."/>
            <person name="Alikhan N.F."/>
            <person name="Baker D."/>
            <person name="Gharbi K."/>
            <person name="Hall N."/>
            <person name="Watson M."/>
            <person name="Adriaenssens E.M."/>
            <person name="Foster-Nyarko E."/>
            <person name="Jarju S."/>
            <person name="Secka A."/>
            <person name="Antonio M."/>
            <person name="Oren A."/>
            <person name="Chaudhuri R.R."/>
            <person name="La Ragione R."/>
            <person name="Hildebrand F."/>
            <person name="Pallen M.J."/>
        </authorList>
    </citation>
    <scope>NUCLEOTIDE SEQUENCE</scope>
    <source>
        <strain evidence="2">ChiSjej5B23-6657</strain>
    </source>
</reference>
<organism evidence="2 3">
    <name type="scientific">Candidatus Pullilachnospira gallistercoris</name>
    <dbReference type="NCBI Taxonomy" id="2840911"/>
    <lineage>
        <taxon>Bacteria</taxon>
        <taxon>Bacillati</taxon>
        <taxon>Bacillota</taxon>
        <taxon>Clostridia</taxon>
        <taxon>Lachnospirales</taxon>
        <taxon>Lachnospiraceae</taxon>
        <taxon>Lachnospiraceae incertae sedis</taxon>
        <taxon>Candidatus Pullilachnospira</taxon>
    </lineage>
</organism>
<dbReference type="InterPro" id="IPR045886">
    <property type="entry name" value="ThiF/MoeB/HesA"/>
</dbReference>
<feature type="domain" description="THIF-type NAD/FAD binding fold" evidence="1">
    <location>
        <begin position="39"/>
        <end position="226"/>
    </location>
</feature>
<dbReference type="PANTHER" id="PTHR43267:SF3">
    <property type="entry name" value="THIF PROTEIN"/>
    <property type="match status" value="1"/>
</dbReference>
<sequence>MGTVWKWSALWEVVDLIPTREEMFQALARRQGGELTACFSRAAVAVCGLGGLGSHIAMALARAGVGRLILIDDDVVDVSNLHRQQYGASQVGKYKTEALEENLRVIAPYVRTETHRVRLTEQNGEALLRRADVVCEAFDGAEDKAMLAQLVLEKLPESVLVAASGMAGLGSANTIRTRKITDRFYLCGDGVSDVADGIGLVAPRVMVCAGHQAQMTLRILAGEAEKFTVKDKEVQKDGR</sequence>
<dbReference type="Gene3D" id="3.40.50.720">
    <property type="entry name" value="NAD(P)-binding Rossmann-like Domain"/>
    <property type="match status" value="1"/>
</dbReference>
<dbReference type="GO" id="GO:0061503">
    <property type="term" value="F:tRNA threonylcarbamoyladenosine dehydratase"/>
    <property type="evidence" value="ECO:0007669"/>
    <property type="project" value="TreeGrafter"/>
</dbReference>
<accession>A0A9D1E9E7</accession>
<dbReference type="NCBIfam" id="NF006395">
    <property type="entry name" value="PRK08644.1"/>
    <property type="match status" value="1"/>
</dbReference>
<evidence type="ECO:0000259" key="1">
    <source>
        <dbReference type="Pfam" id="PF00899"/>
    </source>
</evidence>
<dbReference type="NCBIfam" id="TIGR02354">
    <property type="entry name" value="thiF_fam2"/>
    <property type="match status" value="1"/>
</dbReference>
<dbReference type="PANTHER" id="PTHR43267">
    <property type="entry name" value="TRNA THREONYLCARBAMOYLADENOSINE DEHYDRATASE"/>
    <property type="match status" value="1"/>
</dbReference>
<dbReference type="GO" id="GO:0008641">
    <property type="term" value="F:ubiquitin-like modifier activating enzyme activity"/>
    <property type="evidence" value="ECO:0007669"/>
    <property type="project" value="InterPro"/>
</dbReference>
<dbReference type="Pfam" id="PF00899">
    <property type="entry name" value="ThiF"/>
    <property type="match status" value="1"/>
</dbReference>
<gene>
    <name evidence="2" type="primary">thiF</name>
    <name evidence="2" type="ORF">IAA55_06045</name>
</gene>
<dbReference type="InterPro" id="IPR000594">
    <property type="entry name" value="ThiF_NAD_FAD-bd"/>
</dbReference>
<name>A0A9D1E9E7_9FIRM</name>
<dbReference type="Proteomes" id="UP000823912">
    <property type="component" value="Unassembled WGS sequence"/>
</dbReference>
<comment type="caution">
    <text evidence="2">The sequence shown here is derived from an EMBL/GenBank/DDBJ whole genome shotgun (WGS) entry which is preliminary data.</text>
</comment>
<protein>
    <submittedName>
        <fullName evidence="2">Thiamine biosynthesis protein ThiF</fullName>
    </submittedName>
</protein>
<evidence type="ECO:0000313" key="2">
    <source>
        <dbReference type="EMBL" id="HIR70822.1"/>
    </source>
</evidence>
<dbReference type="InterPro" id="IPR035985">
    <property type="entry name" value="Ubiquitin-activating_enz"/>
</dbReference>
<dbReference type="AlphaFoldDB" id="A0A9D1E9E7"/>
<proteinExistence type="predicted"/>
<dbReference type="EMBL" id="DVHM01000098">
    <property type="protein sequence ID" value="HIR70822.1"/>
    <property type="molecule type" value="Genomic_DNA"/>
</dbReference>
<reference evidence="2" key="1">
    <citation type="submission" date="2020-10" db="EMBL/GenBank/DDBJ databases">
        <authorList>
            <person name="Gilroy R."/>
        </authorList>
    </citation>
    <scope>NUCLEOTIDE SEQUENCE</scope>
    <source>
        <strain evidence="2">ChiSjej5B23-6657</strain>
    </source>
</reference>
<evidence type="ECO:0000313" key="3">
    <source>
        <dbReference type="Proteomes" id="UP000823912"/>
    </source>
</evidence>
<dbReference type="SUPFAM" id="SSF69572">
    <property type="entry name" value="Activating enzymes of the ubiquitin-like proteins"/>
    <property type="match status" value="1"/>
</dbReference>
<dbReference type="InterPro" id="IPR012729">
    <property type="entry name" value="ThiF_fam2"/>
</dbReference>